<dbReference type="PANTHER" id="PTHR19879:SF9">
    <property type="entry name" value="TRANSCRIPTION INITIATION FACTOR TFIID SUBUNIT 5"/>
    <property type="match status" value="1"/>
</dbReference>
<dbReference type="Pfam" id="PF00400">
    <property type="entry name" value="WD40"/>
    <property type="match status" value="3"/>
</dbReference>
<evidence type="ECO:0008006" key="4">
    <source>
        <dbReference type="Google" id="ProtNLM"/>
    </source>
</evidence>
<feature type="region of interest" description="Disordered" evidence="2">
    <location>
        <begin position="1"/>
        <end position="26"/>
    </location>
</feature>
<dbReference type="SUPFAM" id="SSF50978">
    <property type="entry name" value="WD40 repeat-like"/>
    <property type="match status" value="1"/>
</dbReference>
<keyword evidence="1" id="KW-0853">WD repeat</keyword>
<organism evidence="3">
    <name type="scientific">Chaetoceros debilis</name>
    <dbReference type="NCBI Taxonomy" id="122233"/>
    <lineage>
        <taxon>Eukaryota</taxon>
        <taxon>Sar</taxon>
        <taxon>Stramenopiles</taxon>
        <taxon>Ochrophyta</taxon>
        <taxon>Bacillariophyta</taxon>
        <taxon>Coscinodiscophyceae</taxon>
        <taxon>Chaetocerotophycidae</taxon>
        <taxon>Chaetocerotales</taxon>
        <taxon>Chaetocerotaceae</taxon>
        <taxon>Chaetoceros</taxon>
    </lineage>
</organism>
<feature type="compositionally biased region" description="Low complexity" evidence="2">
    <location>
        <begin position="187"/>
        <end position="199"/>
    </location>
</feature>
<dbReference type="InterPro" id="IPR036322">
    <property type="entry name" value="WD40_repeat_dom_sf"/>
</dbReference>
<sequence>MSGYRTLHRYTQQQPTAAPPSEEDADTQDGIIDMAEEAIFSAQFSPCGQTHSTLRSESTGAAVPASPVRLLAASSTGCIYGYKITDKNAAQKMDMLDAEALSMECTDILMDELALEGDGDGDGNGDGNTCSDGGLVNLGCAAVSSIRNYVGEDVRAGGEITAAIRLDGLVSIWKRAEQSLYPDDEGSSTSTNTSTSNGSAPRKVKAHAQFSISNATGTTMMLLPPQSTGYSKHGIILMVGNLDGSISFHCTGIGIPDSRKCNDDTIFTDMGTVLNTVGSGNSIPMSMALHPSHHLTFAVGRKNGSIDIYSSASSSQGGQGSNSGQHSIEDDVYGQLRRCHRLAQHAGAPVRALCYTPDGSLLLSGCDEGHIYIHDTSSFHKNESIRMVAAILNAHRGYILSICALPDEKRFVTSSADKTVKVWNVGMPNAGPVHTFDTGHDNMVWDVAGAVDGRKCASCGDDGLIQIYSCEE</sequence>
<proteinExistence type="predicted"/>
<gene>
    <name evidence="3" type="ORF">CDEB00056_LOCUS16758</name>
</gene>
<dbReference type="PANTHER" id="PTHR19879">
    <property type="entry name" value="TRANSCRIPTION INITIATION FACTOR TFIID"/>
    <property type="match status" value="1"/>
</dbReference>
<dbReference type="InterPro" id="IPR001680">
    <property type="entry name" value="WD40_rpt"/>
</dbReference>
<evidence type="ECO:0000256" key="1">
    <source>
        <dbReference type="PROSITE-ProRule" id="PRU00221"/>
    </source>
</evidence>
<dbReference type="Gene3D" id="2.130.10.10">
    <property type="entry name" value="YVTN repeat-like/Quinoprotein amine dehydrogenase"/>
    <property type="match status" value="1"/>
</dbReference>
<protein>
    <recommendedName>
        <fullName evidence="4">Anaphase-promoting complex subunit 4 WD40 domain-containing protein</fullName>
    </recommendedName>
</protein>
<dbReference type="PROSITE" id="PS50082">
    <property type="entry name" value="WD_REPEATS_2"/>
    <property type="match status" value="1"/>
</dbReference>
<evidence type="ECO:0000256" key="2">
    <source>
        <dbReference type="SAM" id="MobiDB-lite"/>
    </source>
</evidence>
<feature type="region of interest" description="Disordered" evidence="2">
    <location>
        <begin position="181"/>
        <end position="205"/>
    </location>
</feature>
<accession>A0A7S3QB72</accession>
<name>A0A7S3QB72_9STRA</name>
<dbReference type="AlphaFoldDB" id="A0A7S3QB72"/>
<dbReference type="InterPro" id="IPR015943">
    <property type="entry name" value="WD40/YVTN_repeat-like_dom_sf"/>
</dbReference>
<feature type="repeat" description="WD" evidence="1">
    <location>
        <begin position="392"/>
        <end position="425"/>
    </location>
</feature>
<dbReference type="EMBL" id="HBIO01021740">
    <property type="protein sequence ID" value="CAE0471905.1"/>
    <property type="molecule type" value="Transcribed_RNA"/>
</dbReference>
<reference evidence="3" key="1">
    <citation type="submission" date="2021-01" db="EMBL/GenBank/DDBJ databases">
        <authorList>
            <person name="Corre E."/>
            <person name="Pelletier E."/>
            <person name="Niang G."/>
            <person name="Scheremetjew M."/>
            <person name="Finn R."/>
            <person name="Kale V."/>
            <person name="Holt S."/>
            <person name="Cochrane G."/>
            <person name="Meng A."/>
            <person name="Brown T."/>
            <person name="Cohen L."/>
        </authorList>
    </citation>
    <scope>NUCLEOTIDE SEQUENCE</scope>
    <source>
        <strain evidence="3">MM31A-1</strain>
    </source>
</reference>
<dbReference type="PROSITE" id="PS50294">
    <property type="entry name" value="WD_REPEATS_REGION"/>
    <property type="match status" value="1"/>
</dbReference>
<evidence type="ECO:0000313" key="3">
    <source>
        <dbReference type="EMBL" id="CAE0471905.1"/>
    </source>
</evidence>
<dbReference type="SMART" id="SM00320">
    <property type="entry name" value="WD40"/>
    <property type="match status" value="5"/>
</dbReference>